<sequence>MLRPIFTLLALALAVLVAANDLKIDVTYKPDSCGLKSRKGDKMSMHYTGTLDDGSKFDSSRDRNRPFEFTLGAGQVIKGWDQGLLDMCIGEKRVLTIPADMGYGKRGHPPVIPAEATLTFDVELLGIKNRKVEL</sequence>
<dbReference type="EMBL" id="RSCE01000001">
    <property type="protein sequence ID" value="RSH87850.1"/>
    <property type="molecule type" value="Genomic_DNA"/>
</dbReference>
<dbReference type="AlphaFoldDB" id="A0A427Y9L3"/>
<feature type="domain" description="PPIase FKBP-type" evidence="7">
    <location>
        <begin position="40"/>
        <end position="128"/>
    </location>
</feature>
<keyword evidence="6" id="KW-0732">Signal</keyword>
<keyword evidence="9" id="KW-1185">Reference proteome</keyword>
<comment type="catalytic activity">
    <reaction evidence="1 5">
        <text>[protein]-peptidylproline (omega=180) = [protein]-peptidylproline (omega=0)</text>
        <dbReference type="Rhea" id="RHEA:16237"/>
        <dbReference type="Rhea" id="RHEA-COMP:10747"/>
        <dbReference type="Rhea" id="RHEA-COMP:10748"/>
        <dbReference type="ChEBI" id="CHEBI:83833"/>
        <dbReference type="ChEBI" id="CHEBI:83834"/>
        <dbReference type="EC" id="5.2.1.8"/>
    </reaction>
</comment>
<dbReference type="PROSITE" id="PS50059">
    <property type="entry name" value="FKBP_PPIASE"/>
    <property type="match status" value="1"/>
</dbReference>
<proteinExistence type="predicted"/>
<evidence type="ECO:0000313" key="8">
    <source>
        <dbReference type="EMBL" id="RSH87850.1"/>
    </source>
</evidence>
<gene>
    <name evidence="8" type="primary">FPR2</name>
    <name evidence="8" type="ORF">EHS24_000368</name>
</gene>
<organism evidence="8 9">
    <name type="scientific">Apiotrichum porosum</name>
    <dbReference type="NCBI Taxonomy" id="105984"/>
    <lineage>
        <taxon>Eukaryota</taxon>
        <taxon>Fungi</taxon>
        <taxon>Dikarya</taxon>
        <taxon>Basidiomycota</taxon>
        <taxon>Agaricomycotina</taxon>
        <taxon>Tremellomycetes</taxon>
        <taxon>Trichosporonales</taxon>
        <taxon>Trichosporonaceae</taxon>
        <taxon>Apiotrichum</taxon>
    </lineage>
</organism>
<dbReference type="SUPFAM" id="SSF54534">
    <property type="entry name" value="FKBP-like"/>
    <property type="match status" value="1"/>
</dbReference>
<dbReference type="InterPro" id="IPR044609">
    <property type="entry name" value="FKBP2/11"/>
</dbReference>
<reference evidence="8 9" key="1">
    <citation type="submission" date="2018-11" db="EMBL/GenBank/DDBJ databases">
        <title>Genome sequence of Apiotrichum porosum DSM 27194.</title>
        <authorList>
            <person name="Aliyu H."/>
            <person name="Gorte O."/>
            <person name="Ochsenreither K."/>
        </authorList>
    </citation>
    <scope>NUCLEOTIDE SEQUENCE [LARGE SCALE GENOMIC DNA]</scope>
    <source>
        <strain evidence="8 9">DSM 27194</strain>
    </source>
</reference>
<keyword evidence="3 5" id="KW-0697">Rotamase</keyword>
<dbReference type="RefSeq" id="XP_028480058.1">
    <property type="nucleotide sequence ID" value="XM_028616201.1"/>
</dbReference>
<dbReference type="Proteomes" id="UP000279236">
    <property type="component" value="Unassembled WGS sequence"/>
</dbReference>
<dbReference type="STRING" id="105984.A0A427Y9L3"/>
<dbReference type="FunFam" id="3.10.50.40:FF:000006">
    <property type="entry name" value="Peptidyl-prolyl cis-trans isomerase"/>
    <property type="match status" value="1"/>
</dbReference>
<accession>A0A427Y9L3</accession>
<dbReference type="Pfam" id="PF00254">
    <property type="entry name" value="FKBP_C"/>
    <property type="match status" value="1"/>
</dbReference>
<dbReference type="PANTHER" id="PTHR45779">
    <property type="entry name" value="PEPTIDYLPROLYL ISOMERASE"/>
    <property type="match status" value="1"/>
</dbReference>
<comment type="caution">
    <text evidence="8">The sequence shown here is derived from an EMBL/GenBank/DDBJ whole genome shotgun (WGS) entry which is preliminary data.</text>
</comment>
<dbReference type="GO" id="GO:0005783">
    <property type="term" value="C:endoplasmic reticulum"/>
    <property type="evidence" value="ECO:0007669"/>
    <property type="project" value="TreeGrafter"/>
</dbReference>
<evidence type="ECO:0000256" key="5">
    <source>
        <dbReference type="PROSITE-ProRule" id="PRU00277"/>
    </source>
</evidence>
<evidence type="ECO:0000313" key="9">
    <source>
        <dbReference type="Proteomes" id="UP000279236"/>
    </source>
</evidence>
<evidence type="ECO:0000256" key="2">
    <source>
        <dbReference type="ARBA" id="ARBA00013194"/>
    </source>
</evidence>
<dbReference type="GO" id="GO:0003755">
    <property type="term" value="F:peptidyl-prolyl cis-trans isomerase activity"/>
    <property type="evidence" value="ECO:0007669"/>
    <property type="project" value="UniProtKB-KW"/>
</dbReference>
<dbReference type="InterPro" id="IPR046357">
    <property type="entry name" value="PPIase_dom_sf"/>
</dbReference>
<evidence type="ECO:0000256" key="1">
    <source>
        <dbReference type="ARBA" id="ARBA00000971"/>
    </source>
</evidence>
<dbReference type="GeneID" id="39584911"/>
<keyword evidence="4 5" id="KW-0413">Isomerase</keyword>
<dbReference type="InterPro" id="IPR001179">
    <property type="entry name" value="PPIase_FKBP_dom"/>
</dbReference>
<feature type="signal peptide" evidence="6">
    <location>
        <begin position="1"/>
        <end position="19"/>
    </location>
</feature>
<name>A0A427Y9L3_9TREE</name>
<dbReference type="EC" id="5.2.1.8" evidence="2 5"/>
<evidence type="ECO:0000259" key="7">
    <source>
        <dbReference type="PROSITE" id="PS50059"/>
    </source>
</evidence>
<protein>
    <recommendedName>
        <fullName evidence="2 5">peptidylprolyl isomerase</fullName>
        <ecNumber evidence="2 5">5.2.1.8</ecNumber>
    </recommendedName>
</protein>
<evidence type="ECO:0000256" key="6">
    <source>
        <dbReference type="SAM" id="SignalP"/>
    </source>
</evidence>
<evidence type="ECO:0000256" key="3">
    <source>
        <dbReference type="ARBA" id="ARBA00023110"/>
    </source>
</evidence>
<dbReference type="OrthoDB" id="1902587at2759"/>
<feature type="chain" id="PRO_5019555128" description="peptidylprolyl isomerase" evidence="6">
    <location>
        <begin position="20"/>
        <end position="134"/>
    </location>
</feature>
<evidence type="ECO:0000256" key="4">
    <source>
        <dbReference type="ARBA" id="ARBA00023235"/>
    </source>
</evidence>
<dbReference type="Gene3D" id="3.10.50.40">
    <property type="match status" value="1"/>
</dbReference>
<dbReference type="PANTHER" id="PTHR45779:SF7">
    <property type="entry name" value="PEPTIDYLPROLYL ISOMERASE"/>
    <property type="match status" value="1"/>
</dbReference>